<protein>
    <submittedName>
        <fullName evidence="1">Uncharacterized protein</fullName>
    </submittedName>
</protein>
<gene>
    <name evidence="1" type="ORF">MENTE1834_LOCUS37469</name>
</gene>
<keyword evidence="2" id="KW-1185">Reference proteome</keyword>
<sequence length="102" mass="12239">MSYYFLENWERETENCSRRNTVGTMDGQNKKFFNSNRNKIKIKMSRSRLSVMEIGVHFWPIFGVLRLACFKNLKYWHLLFGIARDVLSFFGCVDILRIRCFV</sequence>
<evidence type="ECO:0000313" key="1">
    <source>
        <dbReference type="EMBL" id="CAK5089732.1"/>
    </source>
</evidence>
<comment type="caution">
    <text evidence="1">The sequence shown here is derived from an EMBL/GenBank/DDBJ whole genome shotgun (WGS) entry which is preliminary data.</text>
</comment>
<name>A0ACB1ADX3_MELEN</name>
<evidence type="ECO:0000313" key="2">
    <source>
        <dbReference type="Proteomes" id="UP001497535"/>
    </source>
</evidence>
<dbReference type="Proteomes" id="UP001497535">
    <property type="component" value="Unassembled WGS sequence"/>
</dbReference>
<reference evidence="1" key="1">
    <citation type="submission" date="2023-11" db="EMBL/GenBank/DDBJ databases">
        <authorList>
            <person name="Poullet M."/>
        </authorList>
    </citation>
    <scope>NUCLEOTIDE SEQUENCE</scope>
    <source>
        <strain evidence="1">E1834</strain>
    </source>
</reference>
<proteinExistence type="predicted"/>
<organism evidence="1 2">
    <name type="scientific">Meloidogyne enterolobii</name>
    <name type="common">Root-knot nematode worm</name>
    <name type="synonym">Meloidogyne mayaguensis</name>
    <dbReference type="NCBI Taxonomy" id="390850"/>
    <lineage>
        <taxon>Eukaryota</taxon>
        <taxon>Metazoa</taxon>
        <taxon>Ecdysozoa</taxon>
        <taxon>Nematoda</taxon>
        <taxon>Chromadorea</taxon>
        <taxon>Rhabditida</taxon>
        <taxon>Tylenchina</taxon>
        <taxon>Tylenchomorpha</taxon>
        <taxon>Tylenchoidea</taxon>
        <taxon>Meloidogynidae</taxon>
        <taxon>Meloidogyninae</taxon>
        <taxon>Meloidogyne</taxon>
    </lineage>
</organism>
<dbReference type="EMBL" id="CAVMJV010000078">
    <property type="protein sequence ID" value="CAK5089732.1"/>
    <property type="molecule type" value="Genomic_DNA"/>
</dbReference>
<accession>A0ACB1ADX3</accession>